<dbReference type="PANTHER" id="PTHR37299">
    <property type="entry name" value="TRANSCRIPTIONAL REGULATOR-RELATED"/>
    <property type="match status" value="1"/>
</dbReference>
<dbReference type="PANTHER" id="PTHR37299:SF1">
    <property type="entry name" value="STAGE 0 SPORULATION PROTEIN A HOMOLOG"/>
    <property type="match status" value="1"/>
</dbReference>
<dbReference type="SMART" id="SM00850">
    <property type="entry name" value="LytTR"/>
    <property type="match status" value="1"/>
</dbReference>
<feature type="domain" description="Response regulatory" evidence="2">
    <location>
        <begin position="2"/>
        <end position="114"/>
    </location>
</feature>
<dbReference type="PROSITE" id="PS50930">
    <property type="entry name" value="HTH_LYTTR"/>
    <property type="match status" value="1"/>
</dbReference>
<dbReference type="EMBL" id="JAFKCW010000002">
    <property type="protein sequence ID" value="MBN7801240.1"/>
    <property type="molecule type" value="Genomic_DNA"/>
</dbReference>
<keyword evidence="1" id="KW-0597">Phosphoprotein</keyword>
<reference evidence="4 5" key="1">
    <citation type="submission" date="2021-03" db="EMBL/GenBank/DDBJ databases">
        <title>novel species isolated from a fishpond in China.</title>
        <authorList>
            <person name="Lu H."/>
            <person name="Cai Z."/>
        </authorList>
    </citation>
    <scope>NUCLEOTIDE SEQUENCE [LARGE SCALE GENOMIC DNA]</scope>
    <source>
        <strain evidence="4 5">JCM 31546</strain>
    </source>
</reference>
<dbReference type="InterPro" id="IPR011006">
    <property type="entry name" value="CheY-like_superfamily"/>
</dbReference>
<evidence type="ECO:0000313" key="5">
    <source>
        <dbReference type="Proteomes" id="UP000664698"/>
    </source>
</evidence>
<evidence type="ECO:0000313" key="4">
    <source>
        <dbReference type="EMBL" id="MBN7801240.1"/>
    </source>
</evidence>
<dbReference type="InterPro" id="IPR001789">
    <property type="entry name" value="Sig_transdc_resp-reg_receiver"/>
</dbReference>
<evidence type="ECO:0000259" key="3">
    <source>
        <dbReference type="PROSITE" id="PS50930"/>
    </source>
</evidence>
<accession>A0ABS3BSB4</accession>
<protein>
    <submittedName>
        <fullName evidence="4">Response regulator transcription factor</fullName>
    </submittedName>
</protein>
<evidence type="ECO:0000259" key="2">
    <source>
        <dbReference type="PROSITE" id="PS50110"/>
    </source>
</evidence>
<comment type="caution">
    <text evidence="4">The sequence shown here is derived from an EMBL/GenBank/DDBJ whole genome shotgun (WGS) entry which is preliminary data.</text>
</comment>
<organism evidence="4 5">
    <name type="scientific">Algoriphagus aestuariicola</name>
    <dbReference type="NCBI Taxonomy" id="1852016"/>
    <lineage>
        <taxon>Bacteria</taxon>
        <taxon>Pseudomonadati</taxon>
        <taxon>Bacteroidota</taxon>
        <taxon>Cytophagia</taxon>
        <taxon>Cytophagales</taxon>
        <taxon>Cyclobacteriaceae</taxon>
        <taxon>Algoriphagus</taxon>
    </lineage>
</organism>
<dbReference type="RefSeq" id="WP_206569211.1">
    <property type="nucleotide sequence ID" value="NZ_JAFKCW010000002.1"/>
</dbReference>
<feature type="modified residue" description="4-aspartylphosphate" evidence="1">
    <location>
        <position position="53"/>
    </location>
</feature>
<proteinExistence type="predicted"/>
<dbReference type="Proteomes" id="UP000664698">
    <property type="component" value="Unassembled WGS sequence"/>
</dbReference>
<sequence>MDCIVLDDESVSREIVRFLCEKESDIKLLESFSSPIEAFKFLNQRSVDLIFLDIHMPGFSGFEFIQTLKSPPLIIITSSDIEQAAEVFDYESIIDFLRKPIQPEKFKKAVSKARKIMEVDRKPKDKRAPESDTSPQHLYINIDKKLIKLEARKISYIEAKGDYISIKGEGIDHKVHTTLSNIFQKLPKDVFFQVHRSFLINLNQIIDIQDNTILIDKSVIPISRAKRQALMEKLNLI</sequence>
<feature type="domain" description="HTH LytTR-type" evidence="3">
    <location>
        <begin position="138"/>
        <end position="236"/>
    </location>
</feature>
<dbReference type="Pfam" id="PF04397">
    <property type="entry name" value="LytTR"/>
    <property type="match status" value="1"/>
</dbReference>
<dbReference type="InterPro" id="IPR007492">
    <property type="entry name" value="LytTR_DNA-bd_dom"/>
</dbReference>
<dbReference type="InterPro" id="IPR046947">
    <property type="entry name" value="LytR-like"/>
</dbReference>
<evidence type="ECO:0000256" key="1">
    <source>
        <dbReference type="PROSITE-ProRule" id="PRU00169"/>
    </source>
</evidence>
<name>A0ABS3BSB4_9BACT</name>
<dbReference type="Gene3D" id="3.40.50.2300">
    <property type="match status" value="1"/>
</dbReference>
<dbReference type="Pfam" id="PF00072">
    <property type="entry name" value="Response_reg"/>
    <property type="match status" value="1"/>
</dbReference>
<dbReference type="Gene3D" id="2.40.50.1020">
    <property type="entry name" value="LytTr DNA-binding domain"/>
    <property type="match status" value="1"/>
</dbReference>
<dbReference type="PROSITE" id="PS50110">
    <property type="entry name" value="RESPONSE_REGULATORY"/>
    <property type="match status" value="1"/>
</dbReference>
<dbReference type="SUPFAM" id="SSF52172">
    <property type="entry name" value="CheY-like"/>
    <property type="match status" value="1"/>
</dbReference>
<keyword evidence="5" id="KW-1185">Reference proteome</keyword>
<gene>
    <name evidence="4" type="ORF">J0A67_10225</name>
</gene>
<dbReference type="SMART" id="SM00448">
    <property type="entry name" value="REC"/>
    <property type="match status" value="1"/>
</dbReference>